<dbReference type="PANTHER" id="PTHR43215:SF14">
    <property type="entry name" value="RADIAL SPOKE HEAD 1 HOMOLOG"/>
    <property type="match status" value="1"/>
</dbReference>
<dbReference type="RefSeq" id="WP_016917834.1">
    <property type="nucleotide sequence ID" value="NZ_CP044331.1"/>
</dbReference>
<dbReference type="PANTHER" id="PTHR43215">
    <property type="entry name" value="RADIAL SPOKE HEAD 1 HOMOLOG"/>
    <property type="match status" value="1"/>
</dbReference>
<dbReference type="InterPro" id="IPR003409">
    <property type="entry name" value="MORN"/>
</dbReference>
<dbReference type="Proteomes" id="UP000422569">
    <property type="component" value="Chromosome"/>
</dbReference>
<keyword evidence="1" id="KW-0677">Repeat</keyword>
<gene>
    <name evidence="2" type="ORF">F7D14_10015</name>
</gene>
<evidence type="ECO:0000313" key="3">
    <source>
        <dbReference type="Proteomes" id="UP000422569"/>
    </source>
</evidence>
<protein>
    <recommendedName>
        <fullName evidence="4">MORN motif-containing protein</fullName>
    </recommendedName>
</protein>
<proteinExistence type="predicted"/>
<evidence type="ECO:0000313" key="2">
    <source>
        <dbReference type="EMBL" id="QGM97771.1"/>
    </source>
</evidence>
<dbReference type="EMBL" id="CP044331">
    <property type="protein sequence ID" value="QGM97771.1"/>
    <property type="molecule type" value="Genomic_DNA"/>
</dbReference>
<name>A0A6B8M4F6_9HYPH</name>
<dbReference type="SUPFAM" id="SSF82185">
    <property type="entry name" value="Histone H3 K4-specific methyltransferase SET7/9 N-terminal domain"/>
    <property type="match status" value="1"/>
</dbReference>
<evidence type="ECO:0000256" key="1">
    <source>
        <dbReference type="ARBA" id="ARBA00022737"/>
    </source>
</evidence>
<evidence type="ECO:0008006" key="4">
    <source>
        <dbReference type="Google" id="ProtNLM"/>
    </source>
</evidence>
<dbReference type="Gene3D" id="2.20.110.10">
    <property type="entry name" value="Histone H3 K4-specific methyltransferase SET7/9 N-terminal domain"/>
    <property type="match status" value="2"/>
</dbReference>
<keyword evidence="3" id="KW-1185">Reference proteome</keyword>
<reference evidence="2 3" key="1">
    <citation type="submission" date="2019-09" db="EMBL/GenBank/DDBJ databases">
        <title>Isolation and complete genome sequencing of Methylocystis species.</title>
        <authorList>
            <person name="Rumah B.L."/>
            <person name="Stead C.E."/>
            <person name="Stevens B.C."/>
            <person name="Minton N.P."/>
            <person name="Grosse-Honebrink A."/>
            <person name="Zhang Y."/>
        </authorList>
    </citation>
    <scope>NUCLEOTIDE SEQUENCE [LARGE SCALE GENOMIC DNA]</scope>
    <source>
        <strain evidence="2 3">BRCS2</strain>
    </source>
</reference>
<dbReference type="SMART" id="SM00698">
    <property type="entry name" value="MORN"/>
    <property type="match status" value="3"/>
</dbReference>
<sequence length="142" mass="15465">MDHRVIFGAALLCIAVHQEAAAQDDLPPCPSSRRLVWNDCRGSYTYDDWSKYAGAFKNDKRHGQGAMIYPDGQKYSGGFVNDRREGAGVYTNPNGATWTGEFKNDKPNGRGVLADRSGKVLKEGVWVDGVFVGQAASASPPR</sequence>
<dbReference type="AlphaFoldDB" id="A0A6B8M4F6"/>
<dbReference type="Pfam" id="PF02493">
    <property type="entry name" value="MORN"/>
    <property type="match status" value="3"/>
</dbReference>
<accession>A0A6B8M4F6</accession>
<organism evidence="2 3">
    <name type="scientific">Methylocystis parvus</name>
    <dbReference type="NCBI Taxonomy" id="134"/>
    <lineage>
        <taxon>Bacteria</taxon>
        <taxon>Pseudomonadati</taxon>
        <taxon>Pseudomonadota</taxon>
        <taxon>Alphaproteobacteria</taxon>
        <taxon>Hyphomicrobiales</taxon>
        <taxon>Methylocystaceae</taxon>
        <taxon>Methylocystis</taxon>
    </lineage>
</organism>
<dbReference type="KEGG" id="mpar:F7D14_10015"/>